<dbReference type="PRINTS" id="PR00146">
    <property type="entry name" value="DHPICSNTHASE"/>
</dbReference>
<accession>A0ABR4JHE9</accession>
<dbReference type="PIRSF" id="PIRSF001365">
    <property type="entry name" value="DHDPS"/>
    <property type="match status" value="1"/>
</dbReference>
<evidence type="ECO:0000313" key="5">
    <source>
        <dbReference type="Proteomes" id="UP001610444"/>
    </source>
</evidence>
<proteinExistence type="inferred from homology"/>
<keyword evidence="5" id="KW-1185">Reference proteome</keyword>
<reference evidence="4 5" key="1">
    <citation type="submission" date="2024-07" db="EMBL/GenBank/DDBJ databases">
        <title>Section-level genome sequencing and comparative genomics of Aspergillus sections Usti and Cavernicolus.</title>
        <authorList>
            <consortium name="Lawrence Berkeley National Laboratory"/>
            <person name="Nybo J.L."/>
            <person name="Vesth T.C."/>
            <person name="Theobald S."/>
            <person name="Frisvad J.C."/>
            <person name="Larsen T.O."/>
            <person name="Kjaerboelling I."/>
            <person name="Rothschild-Mancinelli K."/>
            <person name="Lyhne E.K."/>
            <person name="Kogle M.E."/>
            <person name="Barry K."/>
            <person name="Clum A."/>
            <person name="Na H."/>
            <person name="Ledsgaard L."/>
            <person name="Lin J."/>
            <person name="Lipzen A."/>
            <person name="Kuo A."/>
            <person name="Riley R."/>
            <person name="Mondo S."/>
            <person name="LaButti K."/>
            <person name="Haridas S."/>
            <person name="Pangalinan J."/>
            <person name="Salamov A.A."/>
            <person name="Simmons B.A."/>
            <person name="Magnuson J.K."/>
            <person name="Chen J."/>
            <person name="Drula E."/>
            <person name="Henrissat B."/>
            <person name="Wiebenga A."/>
            <person name="Lubbers R.J."/>
            <person name="Gomes A.C."/>
            <person name="Macurrencykelacurrency M.R."/>
            <person name="Stajich J."/>
            <person name="Grigoriev I.V."/>
            <person name="Mortensen U.H."/>
            <person name="De vries R.P."/>
            <person name="Baker S.E."/>
            <person name="Andersen M.R."/>
        </authorList>
    </citation>
    <scope>NUCLEOTIDE SEQUENCE [LARGE SCALE GENOMIC DNA]</scope>
    <source>
        <strain evidence="4 5">CBS 756.74</strain>
    </source>
</reference>
<dbReference type="SMART" id="SM01130">
    <property type="entry name" value="DHDPS"/>
    <property type="match status" value="1"/>
</dbReference>
<dbReference type="PANTHER" id="PTHR42849">
    <property type="entry name" value="N-ACETYLNEURAMINATE LYASE"/>
    <property type="match status" value="1"/>
</dbReference>
<evidence type="ECO:0000256" key="2">
    <source>
        <dbReference type="ARBA" id="ARBA00023270"/>
    </source>
</evidence>
<dbReference type="InterPro" id="IPR002220">
    <property type="entry name" value="DapA-like"/>
</dbReference>
<dbReference type="Pfam" id="PF00701">
    <property type="entry name" value="DHDPS"/>
    <property type="match status" value="1"/>
</dbReference>
<keyword evidence="2" id="KW-0704">Schiff base</keyword>
<dbReference type="Proteomes" id="UP001610444">
    <property type="component" value="Unassembled WGS sequence"/>
</dbReference>
<comment type="similarity">
    <text evidence="3">Belongs to the DapA family.</text>
</comment>
<dbReference type="RefSeq" id="XP_070893561.1">
    <property type="nucleotide sequence ID" value="XM_071047139.1"/>
</dbReference>
<dbReference type="PROSITE" id="PS00665">
    <property type="entry name" value="DHDPS_1"/>
    <property type="match status" value="1"/>
</dbReference>
<evidence type="ECO:0000313" key="4">
    <source>
        <dbReference type="EMBL" id="KAL2839476.1"/>
    </source>
</evidence>
<evidence type="ECO:0008006" key="6">
    <source>
        <dbReference type="Google" id="ProtNLM"/>
    </source>
</evidence>
<protein>
    <recommendedName>
        <fullName evidence="6">Dihydrodipicolinate synthase</fullName>
    </recommendedName>
</protein>
<dbReference type="PANTHER" id="PTHR42849:SF1">
    <property type="entry name" value="N-ACETYLNEURAMINATE LYASE"/>
    <property type="match status" value="1"/>
</dbReference>
<sequence length="296" mass="31182">MSSLHGILVALITPFTDDKTRIDESRLESHINHLIAAGIHGLVPGGSTGEFTTMSVAERKQLTELCVKYAAGRIPVVAGTGATSTAEAVELAVHAAKAGAAAVMVVPPFYDPVNLEQLTEMFGEIHSASGLPIMYYNIPSASGLTLSPTEIAGLSKVGVKYLKDTSGNAPAFTELVFGLSDQITAFNGWDTLTFYGLAAGCPGGVWGAANIIPELAVELYEAVSVKGDLVRGRELWSKAWPICKFLESHNYAAAVKTGVELTGQATGGLRKPFALLNPELQEELKGLLKNAGVKTI</sequence>
<organism evidence="4 5">
    <name type="scientific">Aspergillus pseudodeflectus</name>
    <dbReference type="NCBI Taxonomy" id="176178"/>
    <lineage>
        <taxon>Eukaryota</taxon>
        <taxon>Fungi</taxon>
        <taxon>Dikarya</taxon>
        <taxon>Ascomycota</taxon>
        <taxon>Pezizomycotina</taxon>
        <taxon>Eurotiomycetes</taxon>
        <taxon>Eurotiomycetidae</taxon>
        <taxon>Eurotiales</taxon>
        <taxon>Aspergillaceae</taxon>
        <taxon>Aspergillus</taxon>
        <taxon>Aspergillus subgen. Nidulantes</taxon>
    </lineage>
</organism>
<dbReference type="EMBL" id="JBFXLR010000074">
    <property type="protein sequence ID" value="KAL2839476.1"/>
    <property type="molecule type" value="Genomic_DNA"/>
</dbReference>
<dbReference type="SUPFAM" id="SSF51569">
    <property type="entry name" value="Aldolase"/>
    <property type="match status" value="1"/>
</dbReference>
<dbReference type="CDD" id="cd00408">
    <property type="entry name" value="DHDPS-like"/>
    <property type="match status" value="1"/>
</dbReference>
<dbReference type="InterPro" id="IPR013785">
    <property type="entry name" value="Aldolase_TIM"/>
</dbReference>
<dbReference type="GeneID" id="98162303"/>
<name>A0ABR4JHE9_9EURO</name>
<dbReference type="InterPro" id="IPR020624">
    <property type="entry name" value="Schiff_base-form_aldolases_CS"/>
</dbReference>
<gene>
    <name evidence="4" type="ORF">BJX68DRAFT_272155</name>
</gene>
<dbReference type="Gene3D" id="3.20.20.70">
    <property type="entry name" value="Aldolase class I"/>
    <property type="match status" value="1"/>
</dbReference>
<comment type="caution">
    <text evidence="4">The sequence shown here is derived from an EMBL/GenBank/DDBJ whole genome shotgun (WGS) entry which is preliminary data.</text>
</comment>
<evidence type="ECO:0000256" key="3">
    <source>
        <dbReference type="PIRNR" id="PIRNR001365"/>
    </source>
</evidence>
<keyword evidence="1 3" id="KW-0456">Lyase</keyword>
<evidence type="ECO:0000256" key="1">
    <source>
        <dbReference type="ARBA" id="ARBA00023239"/>
    </source>
</evidence>